<reference evidence="3" key="1">
    <citation type="journal article" date="2013" name="Nat. Biotechnol.">
        <title>Chinese hamster genome sequenced from sorted chromosomes.</title>
        <authorList>
            <person name="Brinkrolf K."/>
            <person name="Rupp O."/>
            <person name="Laux H."/>
            <person name="Kollin F."/>
            <person name="Ernst W."/>
            <person name="Linke B."/>
            <person name="Kofler R."/>
            <person name="Romand S."/>
            <person name="Hesse F."/>
            <person name="Budach W.E."/>
            <person name="Galosy S."/>
            <person name="Muller D."/>
            <person name="Noll T."/>
            <person name="Wienberg J."/>
            <person name="Jostock T."/>
            <person name="Leonard M."/>
            <person name="Grillari J."/>
            <person name="Tauch A."/>
            <person name="Goesmann A."/>
            <person name="Helk B."/>
            <person name="Mott J.E."/>
            <person name="Puhler A."/>
            <person name="Borth N."/>
        </authorList>
    </citation>
    <scope>NUCLEOTIDE SEQUENCE [LARGE SCALE GENOMIC DNA]</scope>
    <source>
        <strain evidence="3">17A/GY</strain>
    </source>
</reference>
<gene>
    <name evidence="2" type="ORF">H671_1g1395</name>
</gene>
<evidence type="ECO:0000313" key="3">
    <source>
        <dbReference type="Proteomes" id="UP000030759"/>
    </source>
</evidence>
<name>A0A061IPZ2_CRIGR</name>
<keyword evidence="1" id="KW-0812">Transmembrane</keyword>
<keyword evidence="1" id="KW-1133">Transmembrane helix</keyword>
<proteinExistence type="predicted"/>
<dbReference type="GO" id="GO:0007040">
    <property type="term" value="P:lysosome organization"/>
    <property type="evidence" value="ECO:0007669"/>
    <property type="project" value="TreeGrafter"/>
</dbReference>
<dbReference type="Pfam" id="PF15156">
    <property type="entry name" value="CLN6"/>
    <property type="match status" value="1"/>
</dbReference>
<keyword evidence="1" id="KW-0472">Membrane</keyword>
<dbReference type="PANTHER" id="PTHR16244:SF2">
    <property type="entry name" value="CEROID-LIPOFUSCINOSIS NEURONAL PROTEIN 6"/>
    <property type="match status" value="1"/>
</dbReference>
<dbReference type="GO" id="GO:0016020">
    <property type="term" value="C:membrane"/>
    <property type="evidence" value="ECO:0007669"/>
    <property type="project" value="TreeGrafter"/>
</dbReference>
<dbReference type="GO" id="GO:0005783">
    <property type="term" value="C:endoplasmic reticulum"/>
    <property type="evidence" value="ECO:0007669"/>
    <property type="project" value="TreeGrafter"/>
</dbReference>
<accession>A0A061IPZ2</accession>
<evidence type="ECO:0000256" key="1">
    <source>
        <dbReference type="SAM" id="Phobius"/>
    </source>
</evidence>
<feature type="transmembrane region" description="Helical" evidence="1">
    <location>
        <begin position="21"/>
        <end position="44"/>
    </location>
</feature>
<organism evidence="2 3">
    <name type="scientific">Cricetulus griseus</name>
    <name type="common">Chinese hamster</name>
    <name type="synonym">Cricetulus barabensis griseus</name>
    <dbReference type="NCBI Taxonomy" id="10029"/>
    <lineage>
        <taxon>Eukaryota</taxon>
        <taxon>Metazoa</taxon>
        <taxon>Chordata</taxon>
        <taxon>Craniata</taxon>
        <taxon>Vertebrata</taxon>
        <taxon>Euteleostomi</taxon>
        <taxon>Mammalia</taxon>
        <taxon>Eutheria</taxon>
        <taxon>Euarchontoglires</taxon>
        <taxon>Glires</taxon>
        <taxon>Rodentia</taxon>
        <taxon>Myomorpha</taxon>
        <taxon>Muroidea</taxon>
        <taxon>Cricetidae</taxon>
        <taxon>Cricetinae</taxon>
        <taxon>Cricetulus</taxon>
    </lineage>
</organism>
<dbReference type="InterPro" id="IPR029255">
    <property type="entry name" value="CLN6"/>
</dbReference>
<sequence length="277" mass="31915">MTKKRMKIFLLLKLIKRYPRMLSWSTIYVSIITFIMGASIHLVGDSVNLAALQWVPAAPVCQREPHIKNLKPETLIDFFEPLYYYDEYLGHSMWYIPFFLILFMYYSGCFTTFKAESHMPGPALLLVVPSGLYDWYLVTKANGLGQKRVTVMINLLLRKGSKCKWNPESWELNGSCRKKTLYSLELVNVYNACDESALCFREPCTRTKQKKRKGATTGYKAHFDMERVHGAKKMDNGKQLASFPMKDVSLFKVTETHEEKPMKLGSTCLTRKAVTCL</sequence>
<dbReference type="Proteomes" id="UP000030759">
    <property type="component" value="Unassembled WGS sequence"/>
</dbReference>
<protein>
    <submittedName>
        <fullName evidence="2">Ceroid-lipofuscinosis neuronal protein 6</fullName>
    </submittedName>
</protein>
<dbReference type="EMBL" id="KE663784">
    <property type="protein sequence ID" value="ERE90823.1"/>
    <property type="molecule type" value="Genomic_DNA"/>
</dbReference>
<evidence type="ECO:0000313" key="2">
    <source>
        <dbReference type="EMBL" id="ERE90823.1"/>
    </source>
</evidence>
<dbReference type="AlphaFoldDB" id="A0A061IPZ2"/>
<dbReference type="PANTHER" id="PTHR16244">
    <property type="entry name" value="CEROID-LIPOFUSCINOSIS NEURONAL PROTEIN 6"/>
    <property type="match status" value="1"/>
</dbReference>
<feature type="transmembrane region" description="Helical" evidence="1">
    <location>
        <begin position="94"/>
        <end position="113"/>
    </location>
</feature>